<dbReference type="Proteomes" id="UP000297975">
    <property type="component" value="Unassembled WGS sequence"/>
</dbReference>
<dbReference type="InterPro" id="IPR050131">
    <property type="entry name" value="Peptidase_S8_subtilisin-like"/>
</dbReference>
<evidence type="ECO:0000256" key="6">
    <source>
        <dbReference type="PROSITE-ProRule" id="PRU01240"/>
    </source>
</evidence>
<dbReference type="PRINTS" id="PR00723">
    <property type="entry name" value="SUBTILISIN"/>
</dbReference>
<dbReference type="PROSITE" id="PS00137">
    <property type="entry name" value="SUBTILASE_HIS"/>
    <property type="match status" value="1"/>
</dbReference>
<evidence type="ECO:0000313" key="10">
    <source>
        <dbReference type="Proteomes" id="UP000297975"/>
    </source>
</evidence>
<dbReference type="OrthoDB" id="9798386at2"/>
<evidence type="ECO:0000256" key="4">
    <source>
        <dbReference type="ARBA" id="ARBA00022825"/>
    </source>
</evidence>
<dbReference type="InterPro" id="IPR022398">
    <property type="entry name" value="Peptidase_S8_His-AS"/>
</dbReference>
<dbReference type="InterPro" id="IPR034213">
    <property type="entry name" value="S8_Vpr-like"/>
</dbReference>
<dbReference type="InterPro" id="IPR046450">
    <property type="entry name" value="PA_dom_sf"/>
</dbReference>
<dbReference type="Gene3D" id="3.40.50.200">
    <property type="entry name" value="Peptidase S8/S53 domain"/>
    <property type="match status" value="1"/>
</dbReference>
<keyword evidence="3 6" id="KW-0378">Hydrolase</keyword>
<feature type="active site" description="Charge relay system" evidence="5 6">
    <location>
        <position position="463"/>
    </location>
</feature>
<dbReference type="GO" id="GO:0006508">
    <property type="term" value="P:proteolysis"/>
    <property type="evidence" value="ECO:0007669"/>
    <property type="project" value="UniProtKB-KW"/>
</dbReference>
<dbReference type="SUPFAM" id="SSF52025">
    <property type="entry name" value="PA domain"/>
    <property type="match status" value="1"/>
</dbReference>
<evidence type="ECO:0000256" key="2">
    <source>
        <dbReference type="ARBA" id="ARBA00022670"/>
    </source>
</evidence>
<dbReference type="InterPro" id="IPR000209">
    <property type="entry name" value="Peptidase_S8/S53_dom"/>
</dbReference>
<organism evidence="9 10">
    <name type="scientific">Filobacillus milosensis</name>
    <dbReference type="NCBI Taxonomy" id="94137"/>
    <lineage>
        <taxon>Bacteria</taxon>
        <taxon>Bacillati</taxon>
        <taxon>Bacillota</taxon>
        <taxon>Bacilli</taxon>
        <taxon>Bacillales</taxon>
        <taxon>Bacillaceae</taxon>
        <taxon>Filobacillus</taxon>
    </lineage>
</organism>
<dbReference type="Gene3D" id="3.50.30.30">
    <property type="match status" value="1"/>
</dbReference>
<accession>A0A4Y8II03</accession>
<dbReference type="InterPro" id="IPR015500">
    <property type="entry name" value="Peptidase_S8_subtilisin-rel"/>
</dbReference>
<comment type="caution">
    <text evidence="9">The sequence shown here is derived from an EMBL/GenBank/DDBJ whole genome shotgun (WGS) entry which is preliminary data.</text>
</comment>
<evidence type="ECO:0000256" key="7">
    <source>
        <dbReference type="RuleBase" id="RU003355"/>
    </source>
</evidence>
<name>A0A4Y8II03_9BACI</name>
<evidence type="ECO:0000256" key="1">
    <source>
        <dbReference type="ARBA" id="ARBA00011073"/>
    </source>
</evidence>
<protein>
    <submittedName>
        <fullName evidence="9">Peptidase S8</fullName>
    </submittedName>
</protein>
<keyword evidence="2 6" id="KW-0645">Protease</keyword>
<gene>
    <name evidence="9" type="ORF">E3U55_11075</name>
</gene>
<dbReference type="PANTHER" id="PTHR43806:SF65">
    <property type="entry name" value="SERINE PROTEASE APRX"/>
    <property type="match status" value="1"/>
</dbReference>
<dbReference type="GO" id="GO:0004252">
    <property type="term" value="F:serine-type endopeptidase activity"/>
    <property type="evidence" value="ECO:0007669"/>
    <property type="project" value="UniProtKB-UniRule"/>
</dbReference>
<evidence type="ECO:0000256" key="5">
    <source>
        <dbReference type="PIRSR" id="PIRSR615500-1"/>
    </source>
</evidence>
<evidence type="ECO:0000256" key="3">
    <source>
        <dbReference type="ARBA" id="ARBA00022801"/>
    </source>
</evidence>
<comment type="similarity">
    <text evidence="1 6 7">Belongs to the peptidase S8 family.</text>
</comment>
<evidence type="ECO:0000259" key="8">
    <source>
        <dbReference type="Pfam" id="PF00082"/>
    </source>
</evidence>
<dbReference type="PROSITE" id="PS00138">
    <property type="entry name" value="SUBTILASE_SER"/>
    <property type="match status" value="1"/>
</dbReference>
<keyword evidence="10" id="KW-1185">Reference proteome</keyword>
<dbReference type="SUPFAM" id="SSF52743">
    <property type="entry name" value="Subtilisin-like"/>
    <property type="match status" value="1"/>
</dbReference>
<dbReference type="PANTHER" id="PTHR43806">
    <property type="entry name" value="PEPTIDASE S8"/>
    <property type="match status" value="1"/>
</dbReference>
<sequence>MTSLIFHTLKGKRGAPSMKKFILCFLLIIIPTTTLHAEESTWIIEVDQNPHDIKDYIEDYHPLLKVEHVYDTLMDALAVTGDTRHIKALHEEQFVKSIQPVQMYTVPSNHAEPQIHPERARYHPTGLPYTGKGVKVGVIDTGIDYTHPDLEKSFHGGFDVVDFDEDPMETKAGEGMPTLHGTHVSGIIAGNGLMQGVAPDAEIYAYRALGPGGSGTTAQVIAALEQAIKDGMDIINMSLGSNTNSPDDPMTRAVNRAVELGTTVIVANGNSGPEEWTVGSPATSEKAISVGAAITKQEVAQIKTADSPTIPVRQLPLSESWDLKKGYPIAAPQSLKELEPTIHDRIVLIKKGNTPYYELIQQLEEKGATAALIYNGPQDDPNQWEWVQAPFPASYLTEEEANALIQGELWLQTNYKTIKNALAPFSSRGPVASSWNIKPDILAPGVDIVSTIPNGYAALQGTSMASPYVAGVAALLKEAYPHDTPSQIKSRLLSSTKLFETGDQEAPPSEQGTGFIDTKQAINSTYSIENNRLNFGKIDATHKYVNQTITIKNHDREPLNVRFNIPKRQSGIVWDLPMSTTIEPKTSRSFEVGASITPDRLTKGNKEGFIEVELNQKINHLPFLFINKTSDYPRITGFELDMEPFQNEQLTVRFFVNENVEQLKVILIEPKYLRTTEWFTETDVKNGVFEKTFEVQNLPKGEFKAIFQIEQNGETITEEKNIYLPEF</sequence>
<dbReference type="PROSITE" id="PS00136">
    <property type="entry name" value="SUBTILASE_ASP"/>
    <property type="match status" value="1"/>
</dbReference>
<dbReference type="CDD" id="cd07474">
    <property type="entry name" value="Peptidases_S8_subtilisin_Vpr-like"/>
    <property type="match status" value="1"/>
</dbReference>
<feature type="active site" description="Charge relay system" evidence="5 6">
    <location>
        <position position="140"/>
    </location>
</feature>
<feature type="active site" description="Charge relay system" evidence="5 6">
    <location>
        <position position="180"/>
    </location>
</feature>
<proteinExistence type="inferred from homology"/>
<dbReference type="InterPro" id="IPR023827">
    <property type="entry name" value="Peptidase_S8_Asp-AS"/>
</dbReference>
<reference evidence="9 10" key="1">
    <citation type="submission" date="2019-03" db="EMBL/GenBank/DDBJ databases">
        <authorList>
            <person name="He R.-H."/>
        </authorList>
    </citation>
    <scope>NUCLEOTIDE SEQUENCE [LARGE SCALE GENOMIC DNA]</scope>
    <source>
        <strain evidence="10">SH 714</strain>
    </source>
</reference>
<evidence type="ECO:0000313" key="9">
    <source>
        <dbReference type="EMBL" id="TFB19249.1"/>
    </source>
</evidence>
<feature type="domain" description="Peptidase S8/S53" evidence="8">
    <location>
        <begin position="131"/>
        <end position="514"/>
    </location>
</feature>
<dbReference type="PROSITE" id="PS51892">
    <property type="entry name" value="SUBTILASE"/>
    <property type="match status" value="1"/>
</dbReference>
<dbReference type="EMBL" id="SOPW01000011">
    <property type="protein sequence ID" value="TFB19249.1"/>
    <property type="molecule type" value="Genomic_DNA"/>
</dbReference>
<keyword evidence="4 6" id="KW-0720">Serine protease</keyword>
<dbReference type="AlphaFoldDB" id="A0A4Y8II03"/>
<dbReference type="Pfam" id="PF00082">
    <property type="entry name" value="Peptidase_S8"/>
    <property type="match status" value="1"/>
</dbReference>
<dbReference type="InterPro" id="IPR036852">
    <property type="entry name" value="Peptidase_S8/S53_dom_sf"/>
</dbReference>
<dbReference type="InterPro" id="IPR023828">
    <property type="entry name" value="Peptidase_S8_Ser-AS"/>
</dbReference>